<organism evidence="4 5">
    <name type="scientific">Herbinix hemicellulosilytica</name>
    <dbReference type="NCBI Taxonomy" id="1564487"/>
    <lineage>
        <taxon>Bacteria</taxon>
        <taxon>Bacillati</taxon>
        <taxon>Bacillota</taxon>
        <taxon>Clostridia</taxon>
        <taxon>Lachnospirales</taxon>
        <taxon>Lachnospiraceae</taxon>
        <taxon>Herbinix</taxon>
    </lineage>
</organism>
<evidence type="ECO:0000259" key="3">
    <source>
        <dbReference type="Pfam" id="PF03358"/>
    </source>
</evidence>
<protein>
    <recommendedName>
        <fullName evidence="3">NADPH-dependent FMN reductase-like domain-containing protein</fullName>
    </recommendedName>
</protein>
<evidence type="ECO:0000313" key="4">
    <source>
        <dbReference type="EMBL" id="CRZ35676.1"/>
    </source>
</evidence>
<keyword evidence="5" id="KW-1185">Reference proteome</keyword>
<dbReference type="Proteomes" id="UP000236497">
    <property type="component" value="Unassembled WGS sequence"/>
</dbReference>
<dbReference type="RefSeq" id="WP_103203748.1">
    <property type="nucleotide sequence ID" value="NZ_CVTD020000027.1"/>
</dbReference>
<sequence length="205" mass="23100">MKVIAVNGSPRPKGNTYHALKVVCDELNTEGIETKILQVGNMKIEGCISCYRCKDGYCIHNDEILNNMINEIYEADGLLLGSPVYYSGISGTMKCFLDRLFYASRGKMRHKVGASITVPRRSGGMPAFEQLNNYFLISEMLVVSSYYWNVIHGGKPGEVLDDAEGISVLKNLARNMSWVIKMKEETKNILPAPESYPRSWMNFIR</sequence>
<dbReference type="Gene3D" id="3.40.50.360">
    <property type="match status" value="1"/>
</dbReference>
<dbReference type="SUPFAM" id="SSF52218">
    <property type="entry name" value="Flavoproteins"/>
    <property type="match status" value="1"/>
</dbReference>
<evidence type="ECO:0000313" key="5">
    <source>
        <dbReference type="Proteomes" id="UP000236497"/>
    </source>
</evidence>
<dbReference type="PANTHER" id="PTHR43278">
    <property type="entry name" value="NAD(P)H-DEPENDENT FMN-CONTAINING OXIDOREDUCTASE YWQN-RELATED"/>
    <property type="match status" value="1"/>
</dbReference>
<dbReference type="InterPro" id="IPR029039">
    <property type="entry name" value="Flavoprotein-like_sf"/>
</dbReference>
<feature type="domain" description="NADPH-dependent FMN reductase-like" evidence="3">
    <location>
        <begin position="1"/>
        <end position="152"/>
    </location>
</feature>
<evidence type="ECO:0000256" key="1">
    <source>
        <dbReference type="ARBA" id="ARBA00022630"/>
    </source>
</evidence>
<evidence type="ECO:0000256" key="2">
    <source>
        <dbReference type="ARBA" id="ARBA00022643"/>
    </source>
</evidence>
<name>A0A0H5SLM4_HERHM</name>
<dbReference type="GO" id="GO:0016491">
    <property type="term" value="F:oxidoreductase activity"/>
    <property type="evidence" value="ECO:0007669"/>
    <property type="project" value="InterPro"/>
</dbReference>
<dbReference type="InterPro" id="IPR005025">
    <property type="entry name" value="FMN_Rdtase-like_dom"/>
</dbReference>
<proteinExistence type="predicted"/>
<reference evidence="4 5" key="1">
    <citation type="submission" date="2015-06" db="EMBL/GenBank/DDBJ databases">
        <authorList>
            <person name="Wibberg Daniel"/>
        </authorList>
    </citation>
    <scope>NUCLEOTIDE SEQUENCE [LARGE SCALE GENOMIC DNA]</scope>
    <source>
        <strain evidence="4 5">T3/55T</strain>
    </source>
</reference>
<dbReference type="AlphaFoldDB" id="A0A0H5SLM4"/>
<dbReference type="InterPro" id="IPR051796">
    <property type="entry name" value="ISF_SsuE-like"/>
</dbReference>
<dbReference type="PANTHER" id="PTHR43278:SF4">
    <property type="entry name" value="NAD(P)H-DEPENDENT FMN-CONTAINING OXIDOREDUCTASE YWQN-RELATED"/>
    <property type="match status" value="1"/>
</dbReference>
<gene>
    <name evidence="4" type="ORF">HHT355_2491</name>
</gene>
<keyword evidence="1" id="KW-0285">Flavoprotein</keyword>
<dbReference type="EMBL" id="CVTD020000027">
    <property type="protein sequence ID" value="CRZ35676.1"/>
    <property type="molecule type" value="Genomic_DNA"/>
</dbReference>
<accession>A0A0H5SLM4</accession>
<keyword evidence="2" id="KW-0288">FMN</keyword>
<dbReference type="OrthoDB" id="9790975at2"/>
<dbReference type="Pfam" id="PF03358">
    <property type="entry name" value="FMN_red"/>
    <property type="match status" value="1"/>
</dbReference>